<dbReference type="Pfam" id="PF00005">
    <property type="entry name" value="ABC_tran"/>
    <property type="match status" value="1"/>
</dbReference>
<dbReference type="PANTHER" id="PTHR24220:SF86">
    <property type="entry name" value="ABC TRANSPORTER ABCH.1"/>
    <property type="match status" value="1"/>
</dbReference>
<comment type="caution">
    <text evidence="4">The sequence shown here is derived from an EMBL/GenBank/DDBJ whole genome shotgun (WGS) entry which is preliminary data.</text>
</comment>
<dbReference type="Proteomes" id="UP000236379">
    <property type="component" value="Unassembled WGS sequence"/>
</dbReference>
<dbReference type="InterPro" id="IPR003439">
    <property type="entry name" value="ABC_transporter-like_ATP-bd"/>
</dbReference>
<keyword evidence="5" id="KW-1185">Reference proteome</keyword>
<evidence type="ECO:0000313" key="4">
    <source>
        <dbReference type="EMBL" id="PNY81434.1"/>
    </source>
</evidence>
<keyword evidence="1" id="KW-0547">Nucleotide-binding</keyword>
<dbReference type="PROSITE" id="PS50893">
    <property type="entry name" value="ABC_TRANSPORTER_2"/>
    <property type="match status" value="1"/>
</dbReference>
<proteinExistence type="predicted"/>
<dbReference type="GO" id="GO:0005886">
    <property type="term" value="C:plasma membrane"/>
    <property type="evidence" value="ECO:0007669"/>
    <property type="project" value="TreeGrafter"/>
</dbReference>
<dbReference type="SUPFAM" id="SSF52540">
    <property type="entry name" value="P-loop containing nucleoside triphosphate hydrolases"/>
    <property type="match status" value="1"/>
</dbReference>
<dbReference type="GO" id="GO:0022857">
    <property type="term" value="F:transmembrane transporter activity"/>
    <property type="evidence" value="ECO:0007669"/>
    <property type="project" value="TreeGrafter"/>
</dbReference>
<evidence type="ECO:0000259" key="3">
    <source>
        <dbReference type="PROSITE" id="PS50893"/>
    </source>
</evidence>
<dbReference type="Gene3D" id="3.40.50.300">
    <property type="entry name" value="P-loop containing nucleotide triphosphate hydrolases"/>
    <property type="match status" value="1"/>
</dbReference>
<name>A0A2K3UY28_9DEIO</name>
<dbReference type="InterPro" id="IPR017871">
    <property type="entry name" value="ABC_transporter-like_CS"/>
</dbReference>
<dbReference type="InterPro" id="IPR015854">
    <property type="entry name" value="ABC_transpr_LolD-like"/>
</dbReference>
<evidence type="ECO:0000256" key="2">
    <source>
        <dbReference type="ARBA" id="ARBA00022840"/>
    </source>
</evidence>
<dbReference type="InterPro" id="IPR027417">
    <property type="entry name" value="P-loop_NTPase"/>
</dbReference>
<reference evidence="4 5" key="1">
    <citation type="submission" date="2018-01" db="EMBL/GenBank/DDBJ databases">
        <title>Deinococcus koreensis sp. nov., a radiation-resistant bacterium isolated from river water.</title>
        <authorList>
            <person name="Choi A."/>
        </authorList>
    </citation>
    <scope>NUCLEOTIDE SEQUENCE [LARGE SCALE GENOMIC DNA]</scope>
    <source>
        <strain evidence="4 5">SJW1-2</strain>
    </source>
</reference>
<organism evidence="4 5">
    <name type="scientific">Deinococcus koreensis</name>
    <dbReference type="NCBI Taxonomy" id="2054903"/>
    <lineage>
        <taxon>Bacteria</taxon>
        <taxon>Thermotogati</taxon>
        <taxon>Deinococcota</taxon>
        <taxon>Deinococci</taxon>
        <taxon>Deinococcales</taxon>
        <taxon>Deinococcaceae</taxon>
        <taxon>Deinococcus</taxon>
    </lineage>
</organism>
<accession>A0A2K3UY28</accession>
<gene>
    <name evidence="4" type="ORF">CVO96_08605</name>
</gene>
<dbReference type="PROSITE" id="PS00211">
    <property type="entry name" value="ABC_TRANSPORTER_1"/>
    <property type="match status" value="1"/>
</dbReference>
<dbReference type="RefSeq" id="WP_103311877.1">
    <property type="nucleotide sequence ID" value="NZ_PPPD01000001.1"/>
</dbReference>
<evidence type="ECO:0000256" key="1">
    <source>
        <dbReference type="ARBA" id="ARBA00022741"/>
    </source>
</evidence>
<evidence type="ECO:0000313" key="5">
    <source>
        <dbReference type="Proteomes" id="UP000236379"/>
    </source>
</evidence>
<dbReference type="SMART" id="SM00382">
    <property type="entry name" value="AAA"/>
    <property type="match status" value="1"/>
</dbReference>
<dbReference type="PANTHER" id="PTHR24220">
    <property type="entry name" value="IMPORT ATP-BINDING PROTEIN"/>
    <property type="match status" value="1"/>
</dbReference>
<dbReference type="GO" id="GO:0016887">
    <property type="term" value="F:ATP hydrolysis activity"/>
    <property type="evidence" value="ECO:0007669"/>
    <property type="project" value="InterPro"/>
</dbReference>
<dbReference type="OrthoDB" id="9810992at2"/>
<dbReference type="AlphaFoldDB" id="A0A2K3UY28"/>
<dbReference type="EMBL" id="PPPD01000001">
    <property type="protein sequence ID" value="PNY81434.1"/>
    <property type="molecule type" value="Genomic_DNA"/>
</dbReference>
<keyword evidence="2" id="KW-0067">ATP-binding</keyword>
<sequence length="226" mass="24465">MNVLDVRDLSKYFDLHHTGRRIPAFARLNLALQAGEFVLISGPNGVGKSTLLRTLYRTCRPTGGQALYRSALGEIDLAAAADVDISLLRRREIGMVSQFLRPRPRVSALDLVAEPLLDEGQPDAHDRAAALLSDFGLKPDLWAAYPSTFSGGEQQKVNLARALIRPARLLLLDEPTASLDAPARSALRARLAQLKAGGTALLGVFHHPEDMAGLIDRDLPLTPPPA</sequence>
<dbReference type="InterPro" id="IPR003593">
    <property type="entry name" value="AAA+_ATPase"/>
</dbReference>
<feature type="domain" description="ABC transporter" evidence="3">
    <location>
        <begin position="4"/>
        <end position="224"/>
    </location>
</feature>
<dbReference type="GO" id="GO:0005524">
    <property type="term" value="F:ATP binding"/>
    <property type="evidence" value="ECO:0007669"/>
    <property type="project" value="UniProtKB-KW"/>
</dbReference>
<protein>
    <submittedName>
        <fullName evidence="4">Phosphonate metabolism protein PhnL</fullName>
    </submittedName>
</protein>